<dbReference type="Proteomes" id="UP001183176">
    <property type="component" value="Unassembled WGS sequence"/>
</dbReference>
<accession>A0ABU2JG58</accession>
<name>A0ABU2JG58_9ACTN</name>
<comment type="caution">
    <text evidence="1">The sequence shown here is derived from an EMBL/GenBank/DDBJ whole genome shotgun (WGS) entry which is preliminary data.</text>
</comment>
<evidence type="ECO:0000313" key="1">
    <source>
        <dbReference type="EMBL" id="MDT0263960.1"/>
    </source>
</evidence>
<keyword evidence="2" id="KW-1185">Reference proteome</keyword>
<organism evidence="1 2">
    <name type="scientific">Jatrophihabitans lederbergiae</name>
    <dbReference type="NCBI Taxonomy" id="3075547"/>
    <lineage>
        <taxon>Bacteria</taxon>
        <taxon>Bacillati</taxon>
        <taxon>Actinomycetota</taxon>
        <taxon>Actinomycetes</taxon>
        <taxon>Jatrophihabitantales</taxon>
        <taxon>Jatrophihabitantaceae</taxon>
        <taxon>Jatrophihabitans</taxon>
    </lineage>
</organism>
<evidence type="ECO:0000313" key="2">
    <source>
        <dbReference type="Proteomes" id="UP001183176"/>
    </source>
</evidence>
<sequence length="132" mass="13391">MTSTTPLVNGLPTGTVTLAVLGSAAPSVERLRAALAGPPTASTCSWQVVQGATPSAEIALCDTPESIRTALERWPDVTVVALVPARDDENAVLTALNAGASVCVRGAEAPVVAAYLQSVARRQGLLGDGSVR</sequence>
<reference evidence="2" key="1">
    <citation type="submission" date="2023-07" db="EMBL/GenBank/DDBJ databases">
        <title>30 novel species of actinomycetes from the DSMZ collection.</title>
        <authorList>
            <person name="Nouioui I."/>
        </authorList>
    </citation>
    <scope>NUCLEOTIDE SEQUENCE [LARGE SCALE GENOMIC DNA]</scope>
    <source>
        <strain evidence="2">DSM 44399</strain>
    </source>
</reference>
<dbReference type="RefSeq" id="WP_311425102.1">
    <property type="nucleotide sequence ID" value="NZ_JAVREH010000061.1"/>
</dbReference>
<proteinExistence type="predicted"/>
<dbReference type="EMBL" id="JAVREH010000061">
    <property type="protein sequence ID" value="MDT0263960.1"/>
    <property type="molecule type" value="Genomic_DNA"/>
</dbReference>
<gene>
    <name evidence="1" type="ORF">RM423_21530</name>
</gene>
<protein>
    <recommendedName>
        <fullName evidence="3">DNA-binding response regulator</fullName>
    </recommendedName>
</protein>
<evidence type="ECO:0008006" key="3">
    <source>
        <dbReference type="Google" id="ProtNLM"/>
    </source>
</evidence>